<sequence>MIKKSNELPILFFNEQQSLDNWLEDNHATSLGIRLQIAKKFILGQTDN</sequence>
<dbReference type="EMBL" id="JAAIKC010000012">
    <property type="protein sequence ID" value="NEW08977.1"/>
    <property type="molecule type" value="Genomic_DNA"/>
</dbReference>
<evidence type="ECO:0000313" key="1">
    <source>
        <dbReference type="EMBL" id="NEW08977.1"/>
    </source>
</evidence>
<organism evidence="1">
    <name type="scientific">Paenibacillus sp. SYP-B3998</name>
    <dbReference type="NCBI Taxonomy" id="2678564"/>
    <lineage>
        <taxon>Bacteria</taxon>
        <taxon>Bacillati</taxon>
        <taxon>Bacillota</taxon>
        <taxon>Bacilli</taxon>
        <taxon>Bacillales</taxon>
        <taxon>Paenibacillaceae</taxon>
        <taxon>Paenibacillus</taxon>
    </lineage>
</organism>
<gene>
    <name evidence="1" type="ORF">GK047_23570</name>
</gene>
<protein>
    <submittedName>
        <fullName evidence="1">Uncharacterized protein</fullName>
    </submittedName>
</protein>
<dbReference type="RefSeq" id="WP_163952391.1">
    <property type="nucleotide sequence ID" value="NZ_JAAIKC010000012.1"/>
</dbReference>
<reference evidence="1" key="1">
    <citation type="submission" date="2020-02" db="EMBL/GenBank/DDBJ databases">
        <authorList>
            <person name="Shen X.-R."/>
            <person name="Zhang Y.-X."/>
        </authorList>
    </citation>
    <scope>NUCLEOTIDE SEQUENCE</scope>
    <source>
        <strain evidence="1">SYP-B3998</strain>
    </source>
</reference>
<comment type="caution">
    <text evidence="1">The sequence shown here is derived from an EMBL/GenBank/DDBJ whole genome shotgun (WGS) entry which is preliminary data.</text>
</comment>
<proteinExistence type="predicted"/>
<accession>A0A6G4A5Q6</accession>
<dbReference type="AlphaFoldDB" id="A0A6G4A5Q6"/>
<name>A0A6G4A5Q6_9BACL</name>